<feature type="transmembrane region" description="Helical" evidence="8">
    <location>
        <begin position="160"/>
        <end position="177"/>
    </location>
</feature>
<organism evidence="9 10">
    <name type="scientific">Nocardioides immobilis</name>
    <dbReference type="NCBI Taxonomy" id="2049295"/>
    <lineage>
        <taxon>Bacteria</taxon>
        <taxon>Bacillati</taxon>
        <taxon>Actinomycetota</taxon>
        <taxon>Actinomycetes</taxon>
        <taxon>Propionibacteriales</taxon>
        <taxon>Nocardioidaceae</taxon>
        <taxon>Nocardioides</taxon>
    </lineage>
</organism>
<dbReference type="AlphaFoldDB" id="A0A417XYM8"/>
<dbReference type="EMBL" id="QXGH01000024">
    <property type="protein sequence ID" value="RHW25467.1"/>
    <property type="molecule type" value="Genomic_DNA"/>
</dbReference>
<evidence type="ECO:0000313" key="10">
    <source>
        <dbReference type="Proteomes" id="UP000283644"/>
    </source>
</evidence>
<proteinExistence type="predicted"/>
<comment type="caution">
    <text evidence="9">The sequence shown here is derived from an EMBL/GenBank/DDBJ whole genome shotgun (WGS) entry which is preliminary data.</text>
</comment>
<evidence type="ECO:0000256" key="5">
    <source>
        <dbReference type="ARBA" id="ARBA00022692"/>
    </source>
</evidence>
<keyword evidence="4" id="KW-0808">Transferase</keyword>
<evidence type="ECO:0000313" key="9">
    <source>
        <dbReference type="EMBL" id="RHW25467.1"/>
    </source>
</evidence>
<evidence type="ECO:0000256" key="1">
    <source>
        <dbReference type="ARBA" id="ARBA00004651"/>
    </source>
</evidence>
<gene>
    <name evidence="9" type="ORF">D0Z08_19795</name>
</gene>
<dbReference type="GO" id="GO:0005886">
    <property type="term" value="C:plasma membrane"/>
    <property type="evidence" value="ECO:0007669"/>
    <property type="project" value="UniProtKB-SubCell"/>
</dbReference>
<evidence type="ECO:0000256" key="6">
    <source>
        <dbReference type="ARBA" id="ARBA00022989"/>
    </source>
</evidence>
<evidence type="ECO:0000256" key="3">
    <source>
        <dbReference type="ARBA" id="ARBA00022676"/>
    </source>
</evidence>
<keyword evidence="5 8" id="KW-0812">Transmembrane</keyword>
<evidence type="ECO:0000256" key="7">
    <source>
        <dbReference type="ARBA" id="ARBA00023136"/>
    </source>
</evidence>
<dbReference type="RefSeq" id="WP_118926982.1">
    <property type="nucleotide sequence ID" value="NZ_QXGH01000024.1"/>
</dbReference>
<feature type="transmembrane region" description="Helical" evidence="8">
    <location>
        <begin position="343"/>
        <end position="363"/>
    </location>
</feature>
<feature type="transmembrane region" description="Helical" evidence="8">
    <location>
        <begin position="275"/>
        <end position="302"/>
    </location>
</feature>
<feature type="transmembrane region" description="Helical" evidence="8">
    <location>
        <begin position="184"/>
        <end position="200"/>
    </location>
</feature>
<dbReference type="InterPro" id="IPR050297">
    <property type="entry name" value="LipidA_mod_glycosyltrf_83"/>
</dbReference>
<evidence type="ECO:0000256" key="4">
    <source>
        <dbReference type="ARBA" id="ARBA00022679"/>
    </source>
</evidence>
<evidence type="ECO:0000256" key="2">
    <source>
        <dbReference type="ARBA" id="ARBA00022475"/>
    </source>
</evidence>
<sequence>MRPEPPKPLLVTALVAVVGGIGMTLVGGWITGISWDETFHVQRLESYLADGWYLLPQDLTGGEPDPDYNATHVYAPVTALVVHGWAMLWGTDTAGTVGTTAEAYAVRHLAVGLISVIGVLATAATARLALGSWRWGAVAAGVMVATPMWTGHAMWNIKDVPVATGYALVTLGLVLVLRDRDRTAYAGAVVLLLGAALMVGTRPGMWAGLAASAGIAVLLLWFGGRRRRILLLAGALAAAYAALWAIYPHAFADPAALLWGSATESADFNETDGHWWWIPAMTFTEVPWLLLAASIPGVRVVAREIRARTELGDVGALLATQALVLPALAIVMDSNVYTGLRQFLFVAPAMSVVAAIGLAWLVAQPSLGRLAPRTVGVLAVLAIAVPTLDQARLFPYNYAWAAPVPDAVGLGYTTDYWRTSVRALAPAIPPDAPVVCGPVLQDDGTVNEEDAKAADCLTDEIGPLLPYVDERAGEWSGEPGHFVIVVSGELFLPDNCAVLAAVDRWAHLRRQRMGYVAECWPADG</sequence>
<protein>
    <recommendedName>
        <fullName evidence="11">Glycosyltransferase RgtA/B/C/D-like domain-containing protein</fullName>
    </recommendedName>
</protein>
<dbReference type="GO" id="GO:0009103">
    <property type="term" value="P:lipopolysaccharide biosynthetic process"/>
    <property type="evidence" value="ECO:0007669"/>
    <property type="project" value="UniProtKB-ARBA"/>
</dbReference>
<keyword evidence="6 8" id="KW-1133">Transmembrane helix</keyword>
<comment type="subcellular location">
    <subcellularLocation>
        <location evidence="1">Cell membrane</location>
        <topology evidence="1">Multi-pass membrane protein</topology>
    </subcellularLocation>
</comment>
<keyword evidence="7 8" id="KW-0472">Membrane</keyword>
<dbReference type="GO" id="GO:0016763">
    <property type="term" value="F:pentosyltransferase activity"/>
    <property type="evidence" value="ECO:0007669"/>
    <property type="project" value="TreeGrafter"/>
</dbReference>
<dbReference type="PANTHER" id="PTHR33908:SF11">
    <property type="entry name" value="MEMBRANE PROTEIN"/>
    <property type="match status" value="1"/>
</dbReference>
<evidence type="ECO:0008006" key="11">
    <source>
        <dbReference type="Google" id="ProtNLM"/>
    </source>
</evidence>
<keyword evidence="10" id="KW-1185">Reference proteome</keyword>
<accession>A0A417XYM8</accession>
<feature type="transmembrane region" description="Helical" evidence="8">
    <location>
        <begin position="9"/>
        <end position="30"/>
    </location>
</feature>
<keyword evidence="3" id="KW-0328">Glycosyltransferase</keyword>
<keyword evidence="2" id="KW-1003">Cell membrane</keyword>
<feature type="transmembrane region" description="Helical" evidence="8">
    <location>
        <begin position="314"/>
        <end position="331"/>
    </location>
</feature>
<feature type="transmembrane region" description="Helical" evidence="8">
    <location>
        <begin position="206"/>
        <end position="222"/>
    </location>
</feature>
<dbReference type="PANTHER" id="PTHR33908">
    <property type="entry name" value="MANNOSYLTRANSFERASE YKCB-RELATED"/>
    <property type="match status" value="1"/>
</dbReference>
<feature type="transmembrane region" description="Helical" evidence="8">
    <location>
        <begin position="109"/>
        <end position="130"/>
    </location>
</feature>
<name>A0A417XYM8_9ACTN</name>
<evidence type="ECO:0000256" key="8">
    <source>
        <dbReference type="SAM" id="Phobius"/>
    </source>
</evidence>
<feature type="transmembrane region" description="Helical" evidence="8">
    <location>
        <begin position="229"/>
        <end position="247"/>
    </location>
</feature>
<dbReference type="OrthoDB" id="3790899at2"/>
<reference evidence="9 10" key="1">
    <citation type="submission" date="2018-09" db="EMBL/GenBank/DDBJ databases">
        <title>Genome sequencing of Nocardioides immobilis CCTCC AB 2017083 for comparison to Nocardioides silvaticus.</title>
        <authorList>
            <person name="Li C."/>
            <person name="Wang G."/>
        </authorList>
    </citation>
    <scope>NUCLEOTIDE SEQUENCE [LARGE SCALE GENOMIC DNA]</scope>
    <source>
        <strain evidence="9 10">CCTCC AB 2017083</strain>
    </source>
</reference>
<dbReference type="Proteomes" id="UP000283644">
    <property type="component" value="Unassembled WGS sequence"/>
</dbReference>
<feature type="transmembrane region" description="Helical" evidence="8">
    <location>
        <begin position="370"/>
        <end position="388"/>
    </location>
</feature>